<feature type="domain" description="Heavy metal binding" evidence="4">
    <location>
        <begin position="49"/>
        <end position="74"/>
    </location>
</feature>
<feature type="domain" description="CusB-like beta-barrel" evidence="5">
    <location>
        <begin position="249"/>
        <end position="321"/>
    </location>
</feature>
<evidence type="ECO:0000259" key="6">
    <source>
        <dbReference type="Pfam" id="PF25967"/>
    </source>
</evidence>
<comment type="similarity">
    <text evidence="1">Belongs to the membrane fusion protein (MFP) (TC 8.A.1) family.</text>
</comment>
<dbReference type="NCBIfam" id="TIGR01730">
    <property type="entry name" value="RND_mfp"/>
    <property type="match status" value="1"/>
</dbReference>
<dbReference type="Gene3D" id="2.40.30.170">
    <property type="match status" value="1"/>
</dbReference>
<dbReference type="GO" id="GO:0060003">
    <property type="term" value="P:copper ion export"/>
    <property type="evidence" value="ECO:0007669"/>
    <property type="project" value="TreeGrafter"/>
</dbReference>
<evidence type="ECO:0000256" key="1">
    <source>
        <dbReference type="ARBA" id="ARBA00009477"/>
    </source>
</evidence>
<dbReference type="GO" id="GO:0030288">
    <property type="term" value="C:outer membrane-bounded periplasmic space"/>
    <property type="evidence" value="ECO:0007669"/>
    <property type="project" value="TreeGrafter"/>
</dbReference>
<dbReference type="GO" id="GO:0015679">
    <property type="term" value="P:plasma membrane copper ion transport"/>
    <property type="evidence" value="ECO:0007669"/>
    <property type="project" value="TreeGrafter"/>
</dbReference>
<dbReference type="FunFam" id="2.40.30.170:FF:000010">
    <property type="entry name" value="Efflux RND transporter periplasmic adaptor subunit"/>
    <property type="match status" value="1"/>
</dbReference>
<accession>A0A495PW88</accession>
<dbReference type="InterPro" id="IPR051909">
    <property type="entry name" value="MFP_Cation_Efflux"/>
</dbReference>
<dbReference type="Pfam" id="PF25954">
    <property type="entry name" value="Beta-barrel_RND_2"/>
    <property type="match status" value="1"/>
</dbReference>
<dbReference type="GO" id="GO:0022857">
    <property type="term" value="F:transmembrane transporter activity"/>
    <property type="evidence" value="ECO:0007669"/>
    <property type="project" value="InterPro"/>
</dbReference>
<proteinExistence type="inferred from homology"/>
<dbReference type="GO" id="GO:0046914">
    <property type="term" value="F:transition metal ion binding"/>
    <property type="evidence" value="ECO:0007669"/>
    <property type="project" value="TreeGrafter"/>
</dbReference>
<evidence type="ECO:0000313" key="8">
    <source>
        <dbReference type="EMBL" id="RKS55068.1"/>
    </source>
</evidence>
<evidence type="ECO:0000256" key="2">
    <source>
        <dbReference type="ARBA" id="ARBA00022448"/>
    </source>
</evidence>
<dbReference type="InterPro" id="IPR058792">
    <property type="entry name" value="Beta-barrel_RND_2"/>
</dbReference>
<comment type="caution">
    <text evidence="8">The sequence shown here is derived from an EMBL/GenBank/DDBJ whole genome shotgun (WGS) entry which is preliminary data.</text>
</comment>
<feature type="domain" description="Multidrug resistance protein MdtA-like C-terminal permuted SH3" evidence="6">
    <location>
        <begin position="335"/>
        <end position="394"/>
    </location>
</feature>
<dbReference type="InterPro" id="IPR006143">
    <property type="entry name" value="RND_pump_MFP"/>
</dbReference>
<evidence type="ECO:0000259" key="4">
    <source>
        <dbReference type="Pfam" id="PF19335"/>
    </source>
</evidence>
<dbReference type="Pfam" id="PF25967">
    <property type="entry name" value="RND-MFP_C"/>
    <property type="match status" value="1"/>
</dbReference>
<sequence length="577" mass="64219">MENKKIILIVLATLIIGAGLGWLIKPTEDKTNEISENHSLESLDHQEIWTCSMHPQIRQSEPGACPICGMELIPLKKEDLGADPDSYQMSENAMKLANITSEIVGMGNASKELRLNGKIQVDERNAYSQSTHIPGRVESLSINFTGEKVSRGQTLAMVYSPELVTAQEELLQAASIKESQPELFEAAKEKLKNWKIGNTQIDRILANGKAIQRFPIGADVNGIVTEKMVELGDYVERGMPIYEISDLSKVWVLFDLYESELAWVKEGSKISYTVNSLPGETFEGTISFIDPIINSQTRVASARVEVNNKDGRLKPEMFVSGIIKNDNTDNDTQELVIPKSAVLWTGKRSVVYIKETVDGRSSFKLREIVLGPGLGDSYVVEEGLNSGEEIVTNGTFTVDAAVQLSGRPSMMSPREKETQKTNKFISVTLSEKEKQQFEPILSDYLEFKDALVADDFSSAKKLVIILDKRVKMLKTSELKEESAKIWGTFQKELIKSTQSMISSNDLQEMRNNFDELSETTIGMVNSFKLTSKELFVLHCPMANSNKGAFWLSESSDVKNPYYGSAMLTCGEVKSTLK</sequence>
<reference evidence="8 9" key="1">
    <citation type="submission" date="2018-10" db="EMBL/GenBank/DDBJ databases">
        <title>Genomic Encyclopedia of Archaeal and Bacterial Type Strains, Phase II (KMG-II): from individual species to whole genera.</title>
        <authorList>
            <person name="Goeker M."/>
        </authorList>
    </citation>
    <scope>NUCLEOTIDE SEQUENCE [LARGE SCALE GENOMIC DNA]</scope>
    <source>
        <strain evidence="8 9">DSM 19839</strain>
    </source>
</reference>
<evidence type="ECO:0000259" key="7">
    <source>
        <dbReference type="Pfam" id="PF25973"/>
    </source>
</evidence>
<keyword evidence="9" id="KW-1185">Reference proteome</keyword>
<feature type="domain" description="CzcB-like barrel-sandwich hybrid" evidence="7">
    <location>
        <begin position="132"/>
        <end position="246"/>
    </location>
</feature>
<dbReference type="EMBL" id="RBLG01000001">
    <property type="protein sequence ID" value="RKS55068.1"/>
    <property type="molecule type" value="Genomic_DNA"/>
</dbReference>
<dbReference type="InterPro" id="IPR058627">
    <property type="entry name" value="MdtA-like_C"/>
</dbReference>
<evidence type="ECO:0000259" key="5">
    <source>
        <dbReference type="Pfam" id="PF25954"/>
    </source>
</evidence>
<dbReference type="Pfam" id="PF25973">
    <property type="entry name" value="BSH_CzcB"/>
    <property type="match status" value="1"/>
</dbReference>
<name>A0A495PW88_9FLAO</name>
<protein>
    <submittedName>
        <fullName evidence="8">Cu(I)/Ag(I) efflux system membrane fusion protein</fullName>
    </submittedName>
</protein>
<gene>
    <name evidence="8" type="ORF">BC962_0023</name>
</gene>
<dbReference type="PANTHER" id="PTHR30097:SF15">
    <property type="entry name" value="CATION EFFLUX SYSTEM PROTEIN CUSB"/>
    <property type="match status" value="1"/>
</dbReference>
<feature type="domain" description="DUF3347" evidence="3">
    <location>
        <begin position="440"/>
        <end position="531"/>
    </location>
</feature>
<evidence type="ECO:0000259" key="3">
    <source>
        <dbReference type="Pfam" id="PF11827"/>
    </source>
</evidence>
<dbReference type="Pfam" id="PF19335">
    <property type="entry name" value="HMBD"/>
    <property type="match status" value="1"/>
</dbReference>
<dbReference type="Proteomes" id="UP000276282">
    <property type="component" value="Unassembled WGS sequence"/>
</dbReference>
<dbReference type="InterPro" id="IPR058647">
    <property type="entry name" value="BSH_CzcB-like"/>
</dbReference>
<dbReference type="RefSeq" id="WP_121343907.1">
    <property type="nucleotide sequence ID" value="NZ_RBLG01000001.1"/>
</dbReference>
<dbReference type="GO" id="GO:0016020">
    <property type="term" value="C:membrane"/>
    <property type="evidence" value="ECO:0007669"/>
    <property type="project" value="InterPro"/>
</dbReference>
<dbReference type="PANTHER" id="PTHR30097">
    <property type="entry name" value="CATION EFFLUX SYSTEM PROTEIN CUSB"/>
    <property type="match status" value="1"/>
</dbReference>
<organism evidence="8 9">
    <name type="scientific">Gillisia mitskevichiae</name>
    <dbReference type="NCBI Taxonomy" id="270921"/>
    <lineage>
        <taxon>Bacteria</taxon>
        <taxon>Pseudomonadati</taxon>
        <taxon>Bacteroidota</taxon>
        <taxon>Flavobacteriia</taxon>
        <taxon>Flavobacteriales</taxon>
        <taxon>Flavobacteriaceae</taxon>
        <taxon>Gillisia</taxon>
    </lineage>
</organism>
<dbReference type="SUPFAM" id="SSF111369">
    <property type="entry name" value="HlyD-like secretion proteins"/>
    <property type="match status" value="1"/>
</dbReference>
<dbReference type="Gene3D" id="2.40.50.100">
    <property type="match status" value="1"/>
</dbReference>
<dbReference type="AlphaFoldDB" id="A0A495PW88"/>
<dbReference type="InterPro" id="IPR021782">
    <property type="entry name" value="DUF3347"/>
</dbReference>
<dbReference type="InterPro" id="IPR045800">
    <property type="entry name" value="HMBD"/>
</dbReference>
<keyword evidence="2" id="KW-0813">Transport</keyword>
<dbReference type="OrthoDB" id="9806939at2"/>
<dbReference type="Gene3D" id="2.40.420.20">
    <property type="match status" value="1"/>
</dbReference>
<dbReference type="Pfam" id="PF11827">
    <property type="entry name" value="DUF3347"/>
    <property type="match status" value="1"/>
</dbReference>
<evidence type="ECO:0000313" key="9">
    <source>
        <dbReference type="Proteomes" id="UP000276282"/>
    </source>
</evidence>